<gene>
    <name evidence="2" type="ORF">Ciccas_011647</name>
</gene>
<organism evidence="2 3">
    <name type="scientific">Cichlidogyrus casuarinus</name>
    <dbReference type="NCBI Taxonomy" id="1844966"/>
    <lineage>
        <taxon>Eukaryota</taxon>
        <taxon>Metazoa</taxon>
        <taxon>Spiralia</taxon>
        <taxon>Lophotrochozoa</taxon>
        <taxon>Platyhelminthes</taxon>
        <taxon>Monogenea</taxon>
        <taxon>Monopisthocotylea</taxon>
        <taxon>Dactylogyridea</taxon>
        <taxon>Ancyrocephalidae</taxon>
        <taxon>Cichlidogyrus</taxon>
    </lineage>
</organism>
<name>A0ABD2PRC1_9PLAT</name>
<evidence type="ECO:0000256" key="1">
    <source>
        <dbReference type="SAM" id="SignalP"/>
    </source>
</evidence>
<comment type="caution">
    <text evidence="2">The sequence shown here is derived from an EMBL/GenBank/DDBJ whole genome shotgun (WGS) entry which is preliminary data.</text>
</comment>
<dbReference type="Proteomes" id="UP001626550">
    <property type="component" value="Unassembled WGS sequence"/>
</dbReference>
<dbReference type="SUPFAM" id="SSF56436">
    <property type="entry name" value="C-type lectin-like"/>
    <property type="match status" value="1"/>
</dbReference>
<dbReference type="SUPFAM" id="SSF57414">
    <property type="entry name" value="Hairpin loop containing domain-like"/>
    <property type="match status" value="1"/>
</dbReference>
<keyword evidence="1" id="KW-0732">Signal</keyword>
<sequence>MGFLSYKLSLYPEPHKKMFLWLLLLIESLGFCSGNCPAPFVLEQVLCYKFNTSDVPMRLSTSYQACSSNGVKARPPYVEEVPLLLSAASFVNAGHTTKSFYLATHLYFSKQVNSTTTYYHPGNDSLVTASIPASRTYLPCLQVKNGTMIRASCDFSEPNVLVCVKDDHFLPQRGQFTEFIKDPRPLNFNKSVHATEVRTSIINDTTLSYFVEKIPNMSLCMALCVKDWTCKTFYYSDVSKGCFLTFWLDSPLIVDKRNSSEFSTWNNVSAWQRWVITN</sequence>
<keyword evidence="3" id="KW-1185">Reference proteome</keyword>
<feature type="chain" id="PRO_5044771129" evidence="1">
    <location>
        <begin position="35"/>
        <end position="278"/>
    </location>
</feature>
<feature type="signal peptide" evidence="1">
    <location>
        <begin position="1"/>
        <end position="34"/>
    </location>
</feature>
<dbReference type="InterPro" id="IPR016187">
    <property type="entry name" value="CTDL_fold"/>
</dbReference>
<proteinExistence type="predicted"/>
<evidence type="ECO:0000313" key="3">
    <source>
        <dbReference type="Proteomes" id="UP001626550"/>
    </source>
</evidence>
<dbReference type="EMBL" id="JBJKFK010003529">
    <property type="protein sequence ID" value="KAL3309804.1"/>
    <property type="molecule type" value="Genomic_DNA"/>
</dbReference>
<reference evidence="2 3" key="1">
    <citation type="submission" date="2024-11" db="EMBL/GenBank/DDBJ databases">
        <title>Adaptive evolution of stress response genes in parasites aligns with host niche diversity.</title>
        <authorList>
            <person name="Hahn C."/>
            <person name="Resl P."/>
        </authorList>
    </citation>
    <scope>NUCLEOTIDE SEQUENCE [LARGE SCALE GENOMIC DNA]</scope>
    <source>
        <strain evidence="2">EGGRZ-B1_66</strain>
        <tissue evidence="2">Body</tissue>
    </source>
</reference>
<dbReference type="AlphaFoldDB" id="A0ABD2PRC1"/>
<accession>A0ABD2PRC1</accession>
<protein>
    <submittedName>
        <fullName evidence="2">Uncharacterized protein</fullName>
    </submittedName>
</protein>
<evidence type="ECO:0000313" key="2">
    <source>
        <dbReference type="EMBL" id="KAL3309804.1"/>
    </source>
</evidence>